<dbReference type="EMBL" id="BKCG01000005">
    <property type="protein sequence ID" value="GER60015.1"/>
    <property type="molecule type" value="Genomic_DNA"/>
</dbReference>
<dbReference type="OrthoDB" id="9781208at2"/>
<dbReference type="PANTHER" id="PTHR43304">
    <property type="entry name" value="PHYTOCHROME-LIKE PROTEIN CPH1"/>
    <property type="match status" value="1"/>
</dbReference>
<evidence type="ECO:0000256" key="4">
    <source>
        <dbReference type="ARBA" id="ARBA00022679"/>
    </source>
</evidence>
<organism evidence="8 9">
    <name type="scientific">Patiriisocius marinus</name>
    <dbReference type="NCBI Taxonomy" id="1397112"/>
    <lineage>
        <taxon>Bacteria</taxon>
        <taxon>Pseudomonadati</taxon>
        <taxon>Bacteroidota</taxon>
        <taxon>Flavobacteriia</taxon>
        <taxon>Flavobacteriales</taxon>
        <taxon>Flavobacteriaceae</taxon>
        <taxon>Patiriisocius</taxon>
    </lineage>
</organism>
<dbReference type="SMART" id="SM00388">
    <property type="entry name" value="HisKA"/>
    <property type="match status" value="1"/>
</dbReference>
<keyword evidence="4" id="KW-0808">Transferase</keyword>
<dbReference type="InterPro" id="IPR003661">
    <property type="entry name" value="HisK_dim/P_dom"/>
</dbReference>
<evidence type="ECO:0000256" key="6">
    <source>
        <dbReference type="SAM" id="Coils"/>
    </source>
</evidence>
<evidence type="ECO:0000256" key="2">
    <source>
        <dbReference type="ARBA" id="ARBA00012438"/>
    </source>
</evidence>
<dbReference type="Pfam" id="PF00512">
    <property type="entry name" value="HisKA"/>
    <property type="match status" value="1"/>
</dbReference>
<dbReference type="Gene3D" id="3.30.565.10">
    <property type="entry name" value="Histidine kinase-like ATPase, C-terminal domain"/>
    <property type="match status" value="1"/>
</dbReference>
<gene>
    <name evidence="8" type="ORF">ULMA_21230</name>
</gene>
<comment type="caution">
    <text evidence="8">The sequence shown here is derived from an EMBL/GenBank/DDBJ whole genome shotgun (WGS) entry which is preliminary data.</text>
</comment>
<dbReference type="PANTHER" id="PTHR43304:SF1">
    <property type="entry name" value="PAC DOMAIN-CONTAINING PROTEIN"/>
    <property type="match status" value="1"/>
</dbReference>
<dbReference type="AlphaFoldDB" id="A0A5J4IQD2"/>
<dbReference type="InterPro" id="IPR052162">
    <property type="entry name" value="Sensor_kinase/Photoreceptor"/>
</dbReference>
<keyword evidence="6" id="KW-0175">Coiled coil</keyword>
<dbReference type="Pfam" id="PF02518">
    <property type="entry name" value="HATPase_c"/>
    <property type="match status" value="1"/>
</dbReference>
<dbReference type="InterPro" id="IPR003594">
    <property type="entry name" value="HATPase_dom"/>
</dbReference>
<evidence type="ECO:0000256" key="1">
    <source>
        <dbReference type="ARBA" id="ARBA00000085"/>
    </source>
</evidence>
<dbReference type="SUPFAM" id="SSF47384">
    <property type="entry name" value="Homodimeric domain of signal transducing histidine kinase"/>
    <property type="match status" value="1"/>
</dbReference>
<dbReference type="SMART" id="SM00387">
    <property type="entry name" value="HATPase_c"/>
    <property type="match status" value="1"/>
</dbReference>
<keyword evidence="5 8" id="KW-0418">Kinase</keyword>
<dbReference type="EC" id="2.7.13.3" evidence="2"/>
<proteinExistence type="predicted"/>
<reference evidence="8 9" key="1">
    <citation type="submission" date="2019-08" db="EMBL/GenBank/DDBJ databases">
        <title>Draft genome sequence of Ulvibacter marinus type strain NBRC 109484.</title>
        <authorList>
            <person name="Kawano K."/>
            <person name="Ushijima N."/>
            <person name="Kihara M."/>
            <person name="Itoh H."/>
        </authorList>
    </citation>
    <scope>NUCLEOTIDE SEQUENCE [LARGE SCALE GENOMIC DNA]</scope>
    <source>
        <strain evidence="8 9">NBRC 109484</strain>
    </source>
</reference>
<dbReference type="InterPro" id="IPR004358">
    <property type="entry name" value="Sig_transdc_His_kin-like_C"/>
</dbReference>
<dbReference type="InterPro" id="IPR005467">
    <property type="entry name" value="His_kinase_dom"/>
</dbReference>
<dbReference type="GO" id="GO:0000155">
    <property type="term" value="F:phosphorelay sensor kinase activity"/>
    <property type="evidence" value="ECO:0007669"/>
    <property type="project" value="InterPro"/>
</dbReference>
<dbReference type="Gene3D" id="1.10.287.130">
    <property type="match status" value="1"/>
</dbReference>
<sequence>MNPLLKRQIKKYLPENLQEHVDIQSFLKAIEDSYDNFDEQFNMTQRAMKISSDELFNANKLLRQETQQQQALLTRLQNVINTVRPIEGATGSLKTQKILEGANLADYISSQAEQLIEVNKNQEKLLDELALQNQELNDYAHIVSHDLKSPLRSIEALVSWLKEDYGNTIGEEGTKQIELIVSNLEKMDALISGILSYSTIDKDQSTARNLDLNEIVKETINLLNIPPKIHIKVHHLPNITADKFKIQQLFQNLICNAACSIDKPNGEIQVIARELDNEYQFEIRDNGKGIHSDYFEKIFQVFQKLENDSNSTGIGLSIVKKIVTYYGGKIWLDSELGKGTTFYFTLPKT</sequence>
<feature type="coiled-coil region" evidence="6">
    <location>
        <begin position="112"/>
        <end position="139"/>
    </location>
</feature>
<dbReference type="RefSeq" id="WP_151674469.1">
    <property type="nucleotide sequence ID" value="NZ_BKCG01000005.1"/>
</dbReference>
<name>A0A5J4IQD2_9FLAO</name>
<evidence type="ECO:0000313" key="8">
    <source>
        <dbReference type="EMBL" id="GER60015.1"/>
    </source>
</evidence>
<dbReference type="SUPFAM" id="SSF55874">
    <property type="entry name" value="ATPase domain of HSP90 chaperone/DNA topoisomerase II/histidine kinase"/>
    <property type="match status" value="1"/>
</dbReference>
<dbReference type="PRINTS" id="PR00344">
    <property type="entry name" value="BCTRLSENSOR"/>
</dbReference>
<dbReference type="InterPro" id="IPR036097">
    <property type="entry name" value="HisK_dim/P_sf"/>
</dbReference>
<feature type="domain" description="Histidine kinase" evidence="7">
    <location>
        <begin position="142"/>
        <end position="349"/>
    </location>
</feature>
<dbReference type="PROSITE" id="PS50109">
    <property type="entry name" value="HIS_KIN"/>
    <property type="match status" value="1"/>
</dbReference>
<keyword evidence="3" id="KW-0597">Phosphoprotein</keyword>
<dbReference type="CDD" id="cd00082">
    <property type="entry name" value="HisKA"/>
    <property type="match status" value="1"/>
</dbReference>
<comment type="catalytic activity">
    <reaction evidence="1">
        <text>ATP + protein L-histidine = ADP + protein N-phospho-L-histidine.</text>
        <dbReference type="EC" id="2.7.13.3"/>
    </reaction>
</comment>
<keyword evidence="9" id="KW-1185">Reference proteome</keyword>
<dbReference type="InterPro" id="IPR036890">
    <property type="entry name" value="HATPase_C_sf"/>
</dbReference>
<accession>A0A5J4IQD2</accession>
<dbReference type="Proteomes" id="UP000326509">
    <property type="component" value="Unassembled WGS sequence"/>
</dbReference>
<evidence type="ECO:0000313" key="9">
    <source>
        <dbReference type="Proteomes" id="UP000326509"/>
    </source>
</evidence>
<protein>
    <recommendedName>
        <fullName evidence="2">histidine kinase</fullName>
        <ecNumber evidence="2">2.7.13.3</ecNumber>
    </recommendedName>
</protein>
<evidence type="ECO:0000256" key="3">
    <source>
        <dbReference type="ARBA" id="ARBA00022553"/>
    </source>
</evidence>
<evidence type="ECO:0000256" key="5">
    <source>
        <dbReference type="ARBA" id="ARBA00022777"/>
    </source>
</evidence>
<evidence type="ECO:0000259" key="7">
    <source>
        <dbReference type="PROSITE" id="PS50109"/>
    </source>
</evidence>